<comment type="caution">
    <text evidence="2">The sequence shown here is derived from an EMBL/GenBank/DDBJ whole genome shotgun (WGS) entry which is preliminary data.</text>
</comment>
<sequence>MRDERQRRFVLAESDVDEPSIRKADNRVRAEEQLRPVGDQSEPAPHGLRFRMRGHPRVDRIVAVGSGRNCWPHARNFPARWAAGRAPDERPRKHDPNLDDLIELARVLLAENAQDGLGHGKFVHDMTQGDSVCSALSLLLQWTAAQACIGPGQPGEPYVSQLCRQLSGCRPPWPVRAAVTRGAAHLNVGERHLVAIRQILARPRAETRRAAG</sequence>
<feature type="compositionally biased region" description="Basic and acidic residues" evidence="1">
    <location>
        <begin position="21"/>
        <end position="34"/>
    </location>
</feature>
<feature type="region of interest" description="Disordered" evidence="1">
    <location>
        <begin position="21"/>
        <end position="50"/>
    </location>
</feature>
<protein>
    <submittedName>
        <fullName evidence="2">Uncharacterized protein</fullName>
    </submittedName>
</protein>
<reference evidence="2" key="1">
    <citation type="submission" date="2021-02" db="EMBL/GenBank/DDBJ databases">
        <authorList>
            <person name="Vanwijnsberghe S."/>
        </authorList>
    </citation>
    <scope>NUCLEOTIDE SEQUENCE</scope>
    <source>
        <strain evidence="2">R-70211</strain>
    </source>
</reference>
<proteinExistence type="predicted"/>
<gene>
    <name evidence="2" type="ORF">R70211_06864</name>
</gene>
<keyword evidence="3" id="KW-1185">Reference proteome</keyword>
<evidence type="ECO:0000313" key="3">
    <source>
        <dbReference type="Proteomes" id="UP000675121"/>
    </source>
</evidence>
<name>A0A9N8NCZ8_9BURK</name>
<dbReference type="EMBL" id="CAJNAS010000030">
    <property type="protein sequence ID" value="CAE6959839.1"/>
    <property type="molecule type" value="Genomic_DNA"/>
</dbReference>
<dbReference type="Proteomes" id="UP000675121">
    <property type="component" value="Unassembled WGS sequence"/>
</dbReference>
<organism evidence="2 3">
    <name type="scientific">Paraburkholderia domus</name>
    <dbReference type="NCBI Taxonomy" id="2793075"/>
    <lineage>
        <taxon>Bacteria</taxon>
        <taxon>Pseudomonadati</taxon>
        <taxon>Pseudomonadota</taxon>
        <taxon>Betaproteobacteria</taxon>
        <taxon>Burkholderiales</taxon>
        <taxon>Burkholderiaceae</taxon>
        <taxon>Paraburkholderia</taxon>
    </lineage>
</organism>
<dbReference type="RefSeq" id="WP_201139460.1">
    <property type="nucleotide sequence ID" value="NZ_CAJNAS010000030.1"/>
</dbReference>
<dbReference type="AlphaFoldDB" id="A0A9N8NCZ8"/>
<evidence type="ECO:0000256" key="1">
    <source>
        <dbReference type="SAM" id="MobiDB-lite"/>
    </source>
</evidence>
<evidence type="ECO:0000313" key="2">
    <source>
        <dbReference type="EMBL" id="CAE6959839.1"/>
    </source>
</evidence>
<accession>A0A9N8NCZ8</accession>